<dbReference type="Gene3D" id="1.10.472.130">
    <property type="match status" value="1"/>
</dbReference>
<dbReference type="SUPFAM" id="SSF52540">
    <property type="entry name" value="P-loop containing nucleoside triphosphate hydrolases"/>
    <property type="match status" value="4"/>
</dbReference>
<evidence type="ECO:0000256" key="7">
    <source>
        <dbReference type="ARBA" id="ARBA00022840"/>
    </source>
</evidence>
<evidence type="ECO:0000256" key="14">
    <source>
        <dbReference type="SAM" id="Coils"/>
    </source>
</evidence>
<evidence type="ECO:0000256" key="1">
    <source>
        <dbReference type="ARBA" id="ARBA00004430"/>
    </source>
</evidence>
<dbReference type="Gene3D" id="3.40.50.300">
    <property type="entry name" value="P-loop containing nucleotide triphosphate hydrolases"/>
    <property type="match status" value="5"/>
</dbReference>
<dbReference type="FunFam" id="1.10.8.710:FF:000003">
    <property type="entry name" value="Dynein axonemal heavy chain 5"/>
    <property type="match status" value="1"/>
</dbReference>
<proteinExistence type="inferred from homology"/>
<dbReference type="FunFam" id="1.20.1270.280:FF:000002">
    <property type="entry name" value="Dynein heavy chain 5, axonemal"/>
    <property type="match status" value="1"/>
</dbReference>
<evidence type="ECO:0000259" key="17">
    <source>
        <dbReference type="Pfam" id="PF12777"/>
    </source>
</evidence>
<dbReference type="Gene3D" id="1.10.8.710">
    <property type="match status" value="1"/>
</dbReference>
<dbReference type="Pfam" id="PF18199">
    <property type="entry name" value="Dynein_C"/>
    <property type="match status" value="1"/>
</dbReference>
<evidence type="ECO:0000259" key="20">
    <source>
        <dbReference type="Pfam" id="PF17852"/>
    </source>
</evidence>
<dbReference type="Pfam" id="PF03028">
    <property type="entry name" value="Dynein_heavy"/>
    <property type="match status" value="1"/>
</dbReference>
<dbReference type="InterPro" id="IPR043157">
    <property type="entry name" value="Dynein_AAA1S"/>
</dbReference>
<dbReference type="Pfam" id="PF12780">
    <property type="entry name" value="AAA_8"/>
    <property type="match status" value="1"/>
</dbReference>
<keyword evidence="3" id="KW-0963">Cytoplasm</keyword>
<dbReference type="Gene3D" id="1.10.8.1220">
    <property type="match status" value="1"/>
</dbReference>
<evidence type="ECO:0000259" key="19">
    <source>
        <dbReference type="Pfam" id="PF12781"/>
    </source>
</evidence>
<evidence type="ECO:0000259" key="21">
    <source>
        <dbReference type="Pfam" id="PF17857"/>
    </source>
</evidence>
<keyword evidence="12" id="KW-0206">Cytoskeleton</keyword>
<feature type="domain" description="Dynein heavy chain coiled coil stalk" evidence="17">
    <location>
        <begin position="1257"/>
        <end position="1602"/>
    </location>
</feature>
<evidence type="ECO:0000256" key="4">
    <source>
        <dbReference type="ARBA" id="ARBA00022701"/>
    </source>
</evidence>
<keyword evidence="5" id="KW-0677">Repeat</keyword>
<dbReference type="FunFam" id="3.40.50.300:FF:000049">
    <property type="entry name" value="Dynein, axonemal, heavy chain 5"/>
    <property type="match status" value="1"/>
</dbReference>
<keyword evidence="6" id="KW-0547">Nucleotide-binding</keyword>
<evidence type="ECO:0008006" key="26">
    <source>
        <dbReference type="Google" id="ProtNLM"/>
    </source>
</evidence>
<name>A0A3Q3G8K8_9LABR</name>
<dbReference type="Gene3D" id="1.20.920.20">
    <property type="match status" value="1"/>
</dbReference>
<dbReference type="Gene3D" id="1.10.8.720">
    <property type="entry name" value="Region D6 of dynein motor"/>
    <property type="match status" value="1"/>
</dbReference>
<dbReference type="FunFam" id="1.20.920.20:FF:000004">
    <property type="entry name" value="Dynein axonemal heavy chain 5"/>
    <property type="match status" value="1"/>
</dbReference>
<keyword evidence="8" id="KW-0243">Dynein</keyword>
<feature type="domain" description="Dynein heavy chain AAA lid" evidence="22">
    <location>
        <begin position="2239"/>
        <end position="2379"/>
    </location>
</feature>
<evidence type="ECO:0000256" key="5">
    <source>
        <dbReference type="ARBA" id="ARBA00022737"/>
    </source>
</evidence>
<dbReference type="FunFam" id="3.40.50.300:FF:001221">
    <property type="entry name" value="Axonemal dynein heavy chain 8"/>
    <property type="match status" value="1"/>
</dbReference>
<evidence type="ECO:0000256" key="13">
    <source>
        <dbReference type="ARBA" id="ARBA00023273"/>
    </source>
</evidence>
<feature type="domain" description="Dynein heavy chain 3 AAA+ lid" evidence="21">
    <location>
        <begin position="830"/>
        <end position="906"/>
    </location>
</feature>
<dbReference type="GO" id="GO:0030286">
    <property type="term" value="C:dynein complex"/>
    <property type="evidence" value="ECO:0007669"/>
    <property type="project" value="UniProtKB-KW"/>
</dbReference>
<dbReference type="FunFam" id="3.40.50.300:FF:000543">
    <property type="entry name" value="Dynein axonemal heavy chain 5"/>
    <property type="match status" value="1"/>
</dbReference>
<keyword evidence="4" id="KW-0493">Microtubule</keyword>
<keyword evidence="7" id="KW-0067">ATP-binding</keyword>
<dbReference type="InterPro" id="IPR026983">
    <property type="entry name" value="DHC"/>
</dbReference>
<dbReference type="GO" id="GO:0045505">
    <property type="term" value="F:dynein intermediate chain binding"/>
    <property type="evidence" value="ECO:0007669"/>
    <property type="project" value="InterPro"/>
</dbReference>
<dbReference type="InterPro" id="IPR043160">
    <property type="entry name" value="Dynein_C_barrel"/>
</dbReference>
<dbReference type="InterPro" id="IPR024317">
    <property type="entry name" value="Dynein_heavy_chain_D4_dom"/>
</dbReference>
<dbReference type="FunFam" id="3.40.50.300:FF:000044">
    <property type="entry name" value="Dynein heavy chain 5, axonemal"/>
    <property type="match status" value="1"/>
</dbReference>
<feature type="coiled-coil region" evidence="14">
    <location>
        <begin position="1486"/>
        <end position="1541"/>
    </location>
</feature>
<dbReference type="Pfam" id="PF12777">
    <property type="entry name" value="MT"/>
    <property type="match status" value="1"/>
</dbReference>
<dbReference type="FunFam" id="1.10.8.720:FF:000004">
    <property type="entry name" value="Dynein heavy chain 5, axonemal"/>
    <property type="match status" value="1"/>
</dbReference>
<evidence type="ECO:0000259" key="15">
    <source>
        <dbReference type="Pfam" id="PF03028"/>
    </source>
</evidence>
<dbReference type="InterPro" id="IPR024743">
    <property type="entry name" value="Dynein_HC_stalk"/>
</dbReference>
<dbReference type="GO" id="GO:0051959">
    <property type="term" value="F:dynein light intermediate chain binding"/>
    <property type="evidence" value="ECO:0007669"/>
    <property type="project" value="InterPro"/>
</dbReference>
<evidence type="ECO:0000259" key="22">
    <source>
        <dbReference type="Pfam" id="PF18198"/>
    </source>
</evidence>
<dbReference type="FunFam" id="1.20.920.30:FF:000004">
    <property type="entry name" value="Dynein axonemal heavy chain 5"/>
    <property type="match status" value="1"/>
</dbReference>
<evidence type="ECO:0000313" key="24">
    <source>
        <dbReference type="Ensembl" id="ENSLBEP00000027899.1"/>
    </source>
</evidence>
<dbReference type="InParanoid" id="A0A3Q3G8K8"/>
<dbReference type="InterPro" id="IPR035706">
    <property type="entry name" value="AAA_9"/>
</dbReference>
<dbReference type="Gene3D" id="3.10.490.20">
    <property type="match status" value="1"/>
</dbReference>
<evidence type="ECO:0000256" key="8">
    <source>
        <dbReference type="ARBA" id="ARBA00023017"/>
    </source>
</evidence>
<dbReference type="GO" id="GO:0008569">
    <property type="term" value="F:minus-end-directed microtubule motor activity"/>
    <property type="evidence" value="ECO:0007669"/>
    <property type="project" value="InterPro"/>
</dbReference>
<sequence length="2691" mass="303321">MRRSSPSTSTRGTSLTSWCYITLSQALGMSMGGAPAGPAGTGKTETTKDMGRCLGKYVVVFNCSDQMDYRGLGRIYKGLAQSGAWGCFDEFNRIELPVLSVAAQQIYIVLQCKKNKKKQFVFTDGDLVDMDPEFGIFLTMNPGYAGRQELPENLKIQFRTVAMMVPDRAIIMRVKLASAGFRDNQVLSRKFYTLYKLCEEQLSKQVHYDFGLRNILSVLRTLGAVKRSNPSEPEKTVVMRVLRDMNLSKLVDEDEPLFMSLINDLFPGIVLDKAGYPDLESSIFSQAQQAGLIPHPPWILKLVQLYETQRVRHGMMTLGPSGAGKTACIHTLMKAMSECGSPHREMRMNPKAITASQMFGTLDVTTNDWTDGIFSTLWRKTLKAKKGEYVWIVLDGPVDAIWIENLNSVLDDNKTLTLANGDRIPMAPCCKIVFEPHNIDNASPATVSRNGMVFMSSSVLGWSPILQAWLQTLPGPQADMFISIFLFHPQDLLDFVSTSVSPKMQVLECMYIRQTIDLLQGLLPAEEKQGCHGDVGRLFVFAVMWSLGAVLELEDRAKMEAFLKVCVCRLGSSLDLPQTQDDQTIFEFTVNEQGQWEHWSNKVPDYVYPKDHVPDYSSILVPNVDNVRTDFLMQTIVKQRKAVLLIGEQGTAKTVMIKGYTSKLDPERHLSKTMNFSSATLPSMFQRTIESYIDKRMGATYGPPAGRRMTVFIDDINMPVINEWGDQITNEIVRQLMEQGGFYSLDRPGEFITVVDVQLVAAMIHPGGGRNDIPQRLKRQFSIFNCTLPSNSSIDKIFSTVAQGYFCPERGFVAAVCEFAAALVPTTRRVWQAVKAKMLPSPAKFHYIFNLRDLSRIWQGILTVKSEVCQSSELLSALFHHECCRVIADRFIDGSDRHTFNGIMEKITVEDHGKAVIEHAQWNSCFVDFMREAPEATGDEPEDVELEAPKVYEPIPSLDSLEKRLCVFQQQYNEAVRGGAMDLVFFKDAMTHLIRISRILRTPQGNALLVGVGGSGKQSLTRLASFIAGYQTFQITLTRSYSSSNLLEDLKALYRIAGQQGRGVTFLFTDNDIKDEAFLEYMNNVLASGEVSNLFARDELDDITQDLIPVMKRHHPRRPPTSENLYDFFLSRVRSNLHVVLCFSPVGEKFRTRALKFPGLISGCTVDWFQRWPRDALVAVSNHFLSNYQDLRCSDGVKQSVVVTMGTFQDLVAEKCAEYFERFRRQTFVTPKSYLSFIDSYKVIYAEKIAHVGTLAERMKTGLCKLMEAEQSVSQLSEELVLKEQELAVASRRADEVLQEVTAKAQAAEKVKQQVQKVKDKAQLIVDEIEADKAAAETKLEAAKPALEAAEAALQTIKPADIATVRKLQKPPHLIMRIMDAVLLLFQRKIDVATPDPERACPKPSWTEAMKLMQNSAFLSMLLNFSKDSITEEVVELIAPYLDMDDYNLESAKRTCGNVAGLCSWTQAMADFFSINKEVLPLKANLALQEARLVVAQTELAKAQEQLDAKQQELDAVQALYDAAMKEKQDLEDDAQACRRKMGNATALIDGLGGEKVRWTDSSAGFQTQISHLVGDVLLSAGFLSYAGPFNQEYRSLLLEQWKREMEEQLIPFSPDLNVIGLLVDNATVSEWNLQGLPSDDLSIQNGIVVTKASRYPLLIDPQGQGKTWIQNKERDQQLQMTSLNHKYFRSHLEDSLSLGRPLLLEDVGEELDPVLDNILDKNYIKSGSTYKVKVGDKEVDVMKGFTLYITTKLANPAYSPEVSARTAVVDFTVTQRGLEDQLLGRVILLEKQELEAERVQLLEEVTSNKRKMQELEDSLLFRLTSTQGSLVEDESLIEVLRVTKRTAQEVSEKLSVAAETEVKINQAREEYRPVATRGSILYFLIVEMSLVNIMYQTSLRQFLGLFDSSMRHSAKSQVTSKRISNIVSFLTYQVFCYTARSLYEEHKLLFTLLLALKIDLQARNISHPEVLTFVKGGASLDLNSVETKPRRWILDQTWLNLVQLSSLPPFTQILTQVSQNERAWRTWFDHPTPEETPLPDGYEEKLDTFRKLLLIRSWCPDRTTAQARHYISESLGPQYAEGLVLDLDAMLAESDSRTPMVCLLSMGSDPTENIERLAKNKGAPCRPISMGQGQEVHARRLLANSMMDGGWLLLQNCHLGLDFLDELLETVTTATPESVHKGFRVWLTTDVHPRFPITFLQSSIKFTNEPPLGMKAGLKRTFNGVTQDQLDISNLPQWKPLLFALAFLHTTVQERRKFGPLGWNIPYEFNQADFTSSMQFVQNHLDELDSKRGVNWSCLRYMLGEVQYGGRVTDDLDKHLLNTFTSVWFSENTFSDKFCFYKGYTIPSVSKSVQDVLQHIEALPLVDSPEVFGLHPNADITYQTNLANETLSTIISIQPKDSGGGPGETREASVLRLANEMLEKLPPDYVAHEVKAQLQKMGPLQPMNIFLRQEVDRMQRVISSVRSTLTDLRLAIDGTIIMSEDLRDALDCMFDARIPRLWLRLSWPSATLGFWFSELLERNQQLSGWISAGRPNQFWLTGFFNPQGFLTAMRQETTRSNLSRGWALDTVTLSNDVTKMMREDVSAPPPEDVGGVYIYGLFLDGAGWDRRSAKLTEAPPKVLFTPLPVVHVYAVSSANMADSKPHLYLCPVYKKPRRTDLNFIFSLQLRSVQPVEHWTLRGAALLCDCK</sequence>
<dbReference type="Pfam" id="PF17857">
    <property type="entry name" value="AAA_lid_1"/>
    <property type="match status" value="1"/>
</dbReference>
<feature type="domain" description="Dynein heavy chain C-terminal" evidence="23">
    <location>
        <begin position="2386"/>
        <end position="2688"/>
    </location>
</feature>
<dbReference type="FunFam" id="3.10.490.20:FF:000010">
    <property type="entry name" value="Dynein heavy chain, putative"/>
    <property type="match status" value="1"/>
</dbReference>
<dbReference type="InterPro" id="IPR027417">
    <property type="entry name" value="P-loop_NTPase"/>
</dbReference>
<dbReference type="FunFam" id="3.40.50.300:FF:002141">
    <property type="entry name" value="Dynein heavy chain"/>
    <property type="match status" value="1"/>
</dbReference>
<feature type="domain" description="Dynein heavy chain ATP-binding dynein motor region" evidence="19">
    <location>
        <begin position="1631"/>
        <end position="1851"/>
    </location>
</feature>
<dbReference type="Pfam" id="PF12774">
    <property type="entry name" value="AAA_6"/>
    <property type="match status" value="1"/>
</dbReference>
<dbReference type="GO" id="GO:0031514">
    <property type="term" value="C:motile cilium"/>
    <property type="evidence" value="ECO:0007669"/>
    <property type="project" value="UniProtKB-ARBA"/>
</dbReference>
<feature type="domain" description="Dynein heavy chain hydrolytic ATP-binding dynein motor region" evidence="16">
    <location>
        <begin position="13"/>
        <end position="326"/>
    </location>
</feature>
<dbReference type="GO" id="GO:0007018">
    <property type="term" value="P:microtubule-based movement"/>
    <property type="evidence" value="ECO:0007669"/>
    <property type="project" value="InterPro"/>
</dbReference>
<keyword evidence="11" id="KW-0505">Motor protein</keyword>
<reference evidence="24" key="1">
    <citation type="submission" date="2025-08" db="UniProtKB">
        <authorList>
            <consortium name="Ensembl"/>
        </authorList>
    </citation>
    <scope>IDENTIFICATION</scope>
</reference>
<evidence type="ECO:0000259" key="23">
    <source>
        <dbReference type="Pfam" id="PF18199"/>
    </source>
</evidence>
<organism evidence="24 25">
    <name type="scientific">Labrus bergylta</name>
    <name type="common">ballan wrasse</name>
    <dbReference type="NCBI Taxonomy" id="56723"/>
    <lineage>
        <taxon>Eukaryota</taxon>
        <taxon>Metazoa</taxon>
        <taxon>Chordata</taxon>
        <taxon>Craniata</taxon>
        <taxon>Vertebrata</taxon>
        <taxon>Euteleostomi</taxon>
        <taxon>Actinopterygii</taxon>
        <taxon>Neopterygii</taxon>
        <taxon>Teleostei</taxon>
        <taxon>Neoteleostei</taxon>
        <taxon>Acanthomorphata</taxon>
        <taxon>Eupercaria</taxon>
        <taxon>Labriformes</taxon>
        <taxon>Labridae</taxon>
        <taxon>Labrus</taxon>
    </lineage>
</organism>
<dbReference type="PANTHER" id="PTHR46961">
    <property type="entry name" value="DYNEIN HEAVY CHAIN 1, AXONEMAL-LIKE PROTEIN"/>
    <property type="match status" value="1"/>
</dbReference>
<feature type="coiled-coil region" evidence="14">
    <location>
        <begin position="1266"/>
        <end position="1339"/>
    </location>
</feature>
<comment type="similarity">
    <text evidence="2">Belongs to the dynein heavy chain family.</text>
</comment>
<evidence type="ECO:0000256" key="6">
    <source>
        <dbReference type="ARBA" id="ARBA00022741"/>
    </source>
</evidence>
<evidence type="ECO:0000256" key="3">
    <source>
        <dbReference type="ARBA" id="ARBA00022490"/>
    </source>
</evidence>
<dbReference type="Proteomes" id="UP000261660">
    <property type="component" value="Unplaced"/>
</dbReference>
<dbReference type="GO" id="GO:0005930">
    <property type="term" value="C:axoneme"/>
    <property type="evidence" value="ECO:0007669"/>
    <property type="project" value="UniProtKB-SubCell"/>
</dbReference>
<dbReference type="InterPro" id="IPR042219">
    <property type="entry name" value="AAA_lid_11_sf"/>
</dbReference>
<dbReference type="Gene3D" id="6.10.140.1060">
    <property type="match status" value="1"/>
</dbReference>
<feature type="coiled-coil region" evidence="14">
    <location>
        <begin position="1792"/>
        <end position="1819"/>
    </location>
</feature>
<keyword evidence="25" id="KW-1185">Reference proteome</keyword>
<feature type="domain" description="Dynein heavy chain AAA 5 extension" evidence="20">
    <location>
        <begin position="490"/>
        <end position="601"/>
    </location>
</feature>
<evidence type="ECO:0000256" key="9">
    <source>
        <dbReference type="ARBA" id="ARBA00023054"/>
    </source>
</evidence>
<dbReference type="Pfam" id="PF12781">
    <property type="entry name" value="AAA_9"/>
    <property type="match status" value="1"/>
</dbReference>
<feature type="domain" description="Dynein heavy chain AAA module D4" evidence="18">
    <location>
        <begin position="981"/>
        <end position="1243"/>
    </location>
</feature>
<dbReference type="PANTHER" id="PTHR46961:SF19">
    <property type="entry name" value="DYNEIN HEAVY CHAIN 5, AXONEMAL"/>
    <property type="match status" value="1"/>
</dbReference>
<evidence type="ECO:0000259" key="18">
    <source>
        <dbReference type="Pfam" id="PF12780"/>
    </source>
</evidence>
<dbReference type="InterPro" id="IPR041589">
    <property type="entry name" value="DNAH3_AAA_lid_1"/>
</dbReference>
<dbReference type="GO" id="GO:0005524">
    <property type="term" value="F:ATP binding"/>
    <property type="evidence" value="ECO:0007669"/>
    <property type="project" value="UniProtKB-KW"/>
</dbReference>
<dbReference type="InterPro" id="IPR004273">
    <property type="entry name" value="Dynein_heavy_D6_P-loop"/>
</dbReference>
<dbReference type="InterPro" id="IPR041658">
    <property type="entry name" value="AAA_lid_11"/>
</dbReference>
<evidence type="ECO:0000256" key="10">
    <source>
        <dbReference type="ARBA" id="ARBA00023069"/>
    </source>
</evidence>
<dbReference type="GeneTree" id="ENSGT00940000164265"/>
<evidence type="ECO:0000256" key="2">
    <source>
        <dbReference type="ARBA" id="ARBA00008887"/>
    </source>
</evidence>
<comment type="subcellular location">
    <subcellularLocation>
        <location evidence="1">Cytoplasm</location>
        <location evidence="1">Cytoskeleton</location>
        <location evidence="1">Cilium axoneme</location>
    </subcellularLocation>
</comment>
<keyword evidence="13" id="KW-0966">Cell projection</keyword>
<protein>
    <recommendedName>
        <fullName evidence="26">Dynein, axonemal, heavy chain 5</fullName>
    </recommendedName>
</protein>
<accession>A0A3Q3G8K8</accession>
<evidence type="ECO:0000256" key="12">
    <source>
        <dbReference type="ARBA" id="ARBA00023212"/>
    </source>
</evidence>
<dbReference type="Pfam" id="PF12775">
    <property type="entry name" value="AAA_7"/>
    <property type="match status" value="1"/>
</dbReference>
<dbReference type="FunFam" id="1.10.8.1220:FF:000001">
    <property type="entry name" value="Dynein axonemal heavy chain 5"/>
    <property type="match status" value="1"/>
</dbReference>
<evidence type="ECO:0000313" key="25">
    <source>
        <dbReference type="Proteomes" id="UP000261660"/>
    </source>
</evidence>
<dbReference type="Gene3D" id="1.20.920.30">
    <property type="match status" value="1"/>
</dbReference>
<dbReference type="GO" id="GO:0005874">
    <property type="term" value="C:microtubule"/>
    <property type="evidence" value="ECO:0007669"/>
    <property type="project" value="UniProtKB-KW"/>
</dbReference>
<dbReference type="InterPro" id="IPR041466">
    <property type="entry name" value="Dynein_AAA5_ext"/>
</dbReference>
<dbReference type="Pfam" id="PF18198">
    <property type="entry name" value="AAA_lid_11"/>
    <property type="match status" value="1"/>
</dbReference>
<dbReference type="Pfam" id="PF17852">
    <property type="entry name" value="Dynein_AAA_lid"/>
    <property type="match status" value="1"/>
</dbReference>
<dbReference type="InterPro" id="IPR041228">
    <property type="entry name" value="Dynein_C"/>
</dbReference>
<reference evidence="24" key="2">
    <citation type="submission" date="2025-09" db="UniProtKB">
        <authorList>
            <consortium name="Ensembl"/>
        </authorList>
    </citation>
    <scope>IDENTIFICATION</scope>
</reference>
<evidence type="ECO:0000256" key="11">
    <source>
        <dbReference type="ARBA" id="ARBA00023175"/>
    </source>
</evidence>
<keyword evidence="10" id="KW-0969">Cilium</keyword>
<dbReference type="Ensembl" id="ENSLBET00000029229.1">
    <property type="protein sequence ID" value="ENSLBEP00000027899.1"/>
    <property type="gene ID" value="ENSLBEG00000021029.1"/>
</dbReference>
<keyword evidence="9 14" id="KW-0175">Coiled coil</keyword>
<dbReference type="FunFam" id="3.40.50.300:FF:000320">
    <property type="entry name" value="Dynein, axonemal, heavy chain 5"/>
    <property type="match status" value="1"/>
</dbReference>
<evidence type="ECO:0000259" key="16">
    <source>
        <dbReference type="Pfam" id="PF12774"/>
    </source>
</evidence>
<dbReference type="STRING" id="56723.ENSLBEP00000027899"/>
<dbReference type="InterPro" id="IPR035699">
    <property type="entry name" value="AAA_6"/>
</dbReference>
<dbReference type="Gene3D" id="1.20.1270.280">
    <property type="match status" value="1"/>
</dbReference>
<feature type="domain" description="Dynein heavy chain region D6 P-loop" evidence="15">
    <location>
        <begin position="2097"/>
        <end position="2208"/>
    </location>
</feature>